<name>A0A7Y9J8Y1_9PSEU</name>
<organism evidence="3 4">
    <name type="scientific">Actinomycetospora corticicola</name>
    <dbReference type="NCBI Taxonomy" id="663602"/>
    <lineage>
        <taxon>Bacteria</taxon>
        <taxon>Bacillati</taxon>
        <taxon>Actinomycetota</taxon>
        <taxon>Actinomycetes</taxon>
        <taxon>Pseudonocardiales</taxon>
        <taxon>Pseudonocardiaceae</taxon>
        <taxon>Actinomycetospora</taxon>
    </lineage>
</organism>
<evidence type="ECO:0000313" key="4">
    <source>
        <dbReference type="Proteomes" id="UP000535890"/>
    </source>
</evidence>
<protein>
    <submittedName>
        <fullName evidence="3">LPXTG-site transpeptidase (Sortase) family protein</fullName>
    </submittedName>
</protein>
<keyword evidence="2" id="KW-0812">Transmembrane</keyword>
<dbReference type="RefSeq" id="WP_343054395.1">
    <property type="nucleotide sequence ID" value="NZ_BAABHP010000023.1"/>
</dbReference>
<dbReference type="Proteomes" id="UP000535890">
    <property type="component" value="Unassembled WGS sequence"/>
</dbReference>
<evidence type="ECO:0000256" key="2">
    <source>
        <dbReference type="SAM" id="Phobius"/>
    </source>
</evidence>
<comment type="caution">
    <text evidence="3">The sequence shown here is derived from an EMBL/GenBank/DDBJ whole genome shotgun (WGS) entry which is preliminary data.</text>
</comment>
<gene>
    <name evidence="3" type="ORF">BJ983_005693</name>
</gene>
<keyword evidence="2" id="KW-0472">Membrane</keyword>
<dbReference type="CDD" id="cd05829">
    <property type="entry name" value="Sortase_F"/>
    <property type="match status" value="1"/>
</dbReference>
<dbReference type="InterPro" id="IPR023365">
    <property type="entry name" value="Sortase_dom-sf"/>
</dbReference>
<accession>A0A7Y9J8Y1</accession>
<dbReference type="InterPro" id="IPR042001">
    <property type="entry name" value="Sortase_F"/>
</dbReference>
<evidence type="ECO:0000256" key="1">
    <source>
        <dbReference type="ARBA" id="ARBA00022801"/>
    </source>
</evidence>
<keyword evidence="1" id="KW-0378">Hydrolase</keyword>
<dbReference type="GO" id="GO:0016787">
    <property type="term" value="F:hydrolase activity"/>
    <property type="evidence" value="ECO:0007669"/>
    <property type="project" value="UniProtKB-KW"/>
</dbReference>
<proteinExistence type="predicted"/>
<sequence>MSSETDTETPPTREPSKLDGITGKIGIGLIVVVALIGLVVAGTSGSKSSGSSGDSGVQLMAASTPTSLSVPSIGAESSLIETGQNADGSLQVPALSNPMQASWYDKSPSPGTLGPAVILGHVNGDGKAGIFYRLKDVKAGDQVMVKRQDGQTAVFTVSNIDTVPKAAFPAEQVYADTPDSQLRLITCGGVFDPAAKSYEANVIVYANLTDVRPA</sequence>
<dbReference type="SUPFAM" id="SSF63817">
    <property type="entry name" value="Sortase"/>
    <property type="match status" value="1"/>
</dbReference>
<feature type="transmembrane region" description="Helical" evidence="2">
    <location>
        <begin position="20"/>
        <end position="41"/>
    </location>
</feature>
<keyword evidence="4" id="KW-1185">Reference proteome</keyword>
<dbReference type="InterPro" id="IPR005754">
    <property type="entry name" value="Sortase"/>
</dbReference>
<dbReference type="Gene3D" id="2.40.260.10">
    <property type="entry name" value="Sortase"/>
    <property type="match status" value="1"/>
</dbReference>
<keyword evidence="2" id="KW-1133">Transmembrane helix</keyword>
<dbReference type="EMBL" id="JACCBN010000001">
    <property type="protein sequence ID" value="NYD39591.1"/>
    <property type="molecule type" value="Genomic_DNA"/>
</dbReference>
<dbReference type="NCBIfam" id="NF033748">
    <property type="entry name" value="class_F_sortase"/>
    <property type="match status" value="1"/>
</dbReference>
<reference evidence="3 4" key="1">
    <citation type="submission" date="2020-07" db="EMBL/GenBank/DDBJ databases">
        <title>Sequencing the genomes of 1000 actinobacteria strains.</title>
        <authorList>
            <person name="Klenk H.-P."/>
        </authorList>
    </citation>
    <scope>NUCLEOTIDE SEQUENCE [LARGE SCALE GENOMIC DNA]</scope>
    <source>
        <strain evidence="3 4">DSM 45772</strain>
    </source>
</reference>
<dbReference type="Pfam" id="PF04203">
    <property type="entry name" value="Sortase"/>
    <property type="match status" value="1"/>
</dbReference>
<evidence type="ECO:0000313" key="3">
    <source>
        <dbReference type="EMBL" id="NYD39591.1"/>
    </source>
</evidence>
<dbReference type="AlphaFoldDB" id="A0A7Y9J8Y1"/>